<evidence type="ECO:0000256" key="8">
    <source>
        <dbReference type="ARBA" id="ARBA00023242"/>
    </source>
</evidence>
<dbReference type="GO" id="GO:0003700">
    <property type="term" value="F:DNA-binding transcription factor activity"/>
    <property type="evidence" value="ECO:0007669"/>
    <property type="project" value="InterPro"/>
</dbReference>
<accession>A0AAV5ULN8</accession>
<dbReference type="GO" id="GO:0043565">
    <property type="term" value="F:sequence-specific DNA binding"/>
    <property type="evidence" value="ECO:0007669"/>
    <property type="project" value="InterPro"/>
</dbReference>
<reference evidence="10" key="1">
    <citation type="submission" date="2023-10" db="EMBL/GenBank/DDBJ databases">
        <title>Genome assembly of Pristionchus species.</title>
        <authorList>
            <person name="Yoshida K."/>
            <person name="Sommer R.J."/>
        </authorList>
    </citation>
    <scope>NUCLEOTIDE SEQUENCE</scope>
    <source>
        <strain evidence="10">RS0144</strain>
    </source>
</reference>
<feature type="non-terminal residue" evidence="10">
    <location>
        <position position="1"/>
    </location>
</feature>
<evidence type="ECO:0000259" key="9">
    <source>
        <dbReference type="PROSITE" id="PS51030"/>
    </source>
</evidence>
<dbReference type="InterPro" id="IPR001628">
    <property type="entry name" value="Znf_hrmn_rcpt"/>
</dbReference>
<dbReference type="SUPFAM" id="SSF57716">
    <property type="entry name" value="Glucocorticoid receptor-like (DNA-binding domain)"/>
    <property type="match status" value="1"/>
</dbReference>
<dbReference type="Proteomes" id="UP001432027">
    <property type="component" value="Unassembled WGS sequence"/>
</dbReference>
<evidence type="ECO:0000313" key="11">
    <source>
        <dbReference type="Proteomes" id="UP001432027"/>
    </source>
</evidence>
<dbReference type="GO" id="GO:0008270">
    <property type="term" value="F:zinc ion binding"/>
    <property type="evidence" value="ECO:0007669"/>
    <property type="project" value="UniProtKB-KW"/>
</dbReference>
<organism evidence="10 11">
    <name type="scientific">Pristionchus entomophagus</name>
    <dbReference type="NCBI Taxonomy" id="358040"/>
    <lineage>
        <taxon>Eukaryota</taxon>
        <taxon>Metazoa</taxon>
        <taxon>Ecdysozoa</taxon>
        <taxon>Nematoda</taxon>
        <taxon>Chromadorea</taxon>
        <taxon>Rhabditida</taxon>
        <taxon>Rhabditina</taxon>
        <taxon>Diplogasteromorpha</taxon>
        <taxon>Diplogasteroidea</taxon>
        <taxon>Neodiplogasteridae</taxon>
        <taxon>Pristionchus</taxon>
    </lineage>
</organism>
<dbReference type="InterPro" id="IPR013088">
    <property type="entry name" value="Znf_NHR/GATA"/>
</dbReference>
<keyword evidence="5" id="KW-0238">DNA-binding</keyword>
<keyword evidence="1" id="KW-0479">Metal-binding</keyword>
<evidence type="ECO:0000256" key="4">
    <source>
        <dbReference type="ARBA" id="ARBA00023015"/>
    </source>
</evidence>
<evidence type="ECO:0000256" key="3">
    <source>
        <dbReference type="ARBA" id="ARBA00022833"/>
    </source>
</evidence>
<evidence type="ECO:0000256" key="1">
    <source>
        <dbReference type="ARBA" id="ARBA00022723"/>
    </source>
</evidence>
<dbReference type="Pfam" id="PF00105">
    <property type="entry name" value="zf-C4"/>
    <property type="match status" value="1"/>
</dbReference>
<sequence length="206" mass="23085">AIQERACLVCAGTTTVAHLGLDICRACTVFYRRSRNREFACRSTTNNCPIGEGVNCRKCRMAELERMLSERPNKLQSIKEEALTAPGTPVEHTDCETDESEISSIMHHYSTSAKCYCEHKSQESRELLERLRETYRVMCETRLAGEMAARKPPTSPLAVVKGDYKIIPSTLGGLEIADRIYLTALLHFGAAAFPEFSSFQDTDQVR</sequence>
<dbReference type="PANTHER" id="PTHR46011:SF6">
    <property type="entry name" value="HIGH ZINC ACTIVATED NUCLEAR RECEPTOR PROTEIN"/>
    <property type="match status" value="1"/>
</dbReference>
<evidence type="ECO:0000256" key="7">
    <source>
        <dbReference type="ARBA" id="ARBA00023170"/>
    </source>
</evidence>
<keyword evidence="11" id="KW-1185">Reference proteome</keyword>
<keyword evidence="7" id="KW-0675">Receptor</keyword>
<dbReference type="PROSITE" id="PS51030">
    <property type="entry name" value="NUCLEAR_REC_DBD_2"/>
    <property type="match status" value="1"/>
</dbReference>
<protein>
    <recommendedName>
        <fullName evidence="9">Nuclear receptor domain-containing protein</fullName>
    </recommendedName>
</protein>
<evidence type="ECO:0000256" key="2">
    <source>
        <dbReference type="ARBA" id="ARBA00022771"/>
    </source>
</evidence>
<name>A0AAV5ULN8_9BILA</name>
<dbReference type="GO" id="GO:0005634">
    <property type="term" value="C:nucleus"/>
    <property type="evidence" value="ECO:0007669"/>
    <property type="project" value="TreeGrafter"/>
</dbReference>
<dbReference type="PANTHER" id="PTHR46011">
    <property type="entry name" value="NUCLEAR HORMONE RECEPTOR FAMILY MEMBER NHR-86-RELATED"/>
    <property type="match status" value="1"/>
</dbReference>
<proteinExistence type="predicted"/>
<feature type="domain" description="Nuclear receptor" evidence="9">
    <location>
        <begin position="4"/>
        <end position="77"/>
    </location>
</feature>
<dbReference type="AlphaFoldDB" id="A0AAV5ULN8"/>
<gene>
    <name evidence="10" type="ORF">PENTCL1PPCAC_29023</name>
</gene>
<keyword evidence="3" id="KW-0862">Zinc</keyword>
<evidence type="ECO:0000256" key="6">
    <source>
        <dbReference type="ARBA" id="ARBA00023163"/>
    </source>
</evidence>
<keyword evidence="2" id="KW-0863">Zinc-finger</keyword>
<dbReference type="Gene3D" id="3.30.50.10">
    <property type="entry name" value="Erythroid Transcription Factor GATA-1, subunit A"/>
    <property type="match status" value="1"/>
</dbReference>
<feature type="non-terminal residue" evidence="10">
    <location>
        <position position="206"/>
    </location>
</feature>
<dbReference type="SMART" id="SM00399">
    <property type="entry name" value="ZnF_C4"/>
    <property type="match status" value="1"/>
</dbReference>
<keyword evidence="6" id="KW-0804">Transcription</keyword>
<comment type="caution">
    <text evidence="10">The sequence shown here is derived from an EMBL/GenBank/DDBJ whole genome shotgun (WGS) entry which is preliminary data.</text>
</comment>
<evidence type="ECO:0000256" key="5">
    <source>
        <dbReference type="ARBA" id="ARBA00023125"/>
    </source>
</evidence>
<evidence type="ECO:0000313" key="10">
    <source>
        <dbReference type="EMBL" id="GMT06849.1"/>
    </source>
</evidence>
<dbReference type="EMBL" id="BTSX01000006">
    <property type="protein sequence ID" value="GMT06849.1"/>
    <property type="molecule type" value="Genomic_DNA"/>
</dbReference>
<keyword evidence="8" id="KW-0539">Nucleus</keyword>
<keyword evidence="4" id="KW-0805">Transcription regulation</keyword>